<dbReference type="Pfam" id="PF13531">
    <property type="entry name" value="SBP_bac_11"/>
    <property type="match status" value="1"/>
</dbReference>
<dbReference type="GO" id="GO:0015689">
    <property type="term" value="P:molybdate ion transport"/>
    <property type="evidence" value="ECO:0007669"/>
    <property type="project" value="InterPro"/>
</dbReference>
<feature type="region of interest" description="Disordered" evidence="5">
    <location>
        <begin position="27"/>
        <end position="52"/>
    </location>
</feature>
<dbReference type="SUPFAM" id="SSF53850">
    <property type="entry name" value="Periplasmic binding protein-like II"/>
    <property type="match status" value="1"/>
</dbReference>
<reference evidence="7 8" key="1">
    <citation type="submission" date="2020-08" db="EMBL/GenBank/DDBJ databases">
        <title>Sequencing the genomes of 1000 actinobacteria strains.</title>
        <authorList>
            <person name="Klenk H.-P."/>
        </authorList>
    </citation>
    <scope>NUCLEOTIDE SEQUENCE [LARGE SCALE GENOMIC DNA]</scope>
    <source>
        <strain evidence="7 8">DSM 102122</strain>
    </source>
</reference>
<dbReference type="PROSITE" id="PS51257">
    <property type="entry name" value="PROKAR_LIPOPROTEIN"/>
    <property type="match status" value="1"/>
</dbReference>
<feature type="binding site" evidence="4">
    <location>
        <position position="89"/>
    </location>
    <ligand>
        <name>molybdate</name>
        <dbReference type="ChEBI" id="CHEBI:36264"/>
    </ligand>
</feature>
<dbReference type="PIRSF" id="PIRSF004846">
    <property type="entry name" value="ModA"/>
    <property type="match status" value="1"/>
</dbReference>
<protein>
    <submittedName>
        <fullName evidence="7">Molybdate transport system substrate-binding protein</fullName>
    </submittedName>
</protein>
<keyword evidence="3 6" id="KW-0732">Signal</keyword>
<evidence type="ECO:0000256" key="3">
    <source>
        <dbReference type="ARBA" id="ARBA00022729"/>
    </source>
</evidence>
<evidence type="ECO:0000313" key="8">
    <source>
        <dbReference type="Proteomes" id="UP000542813"/>
    </source>
</evidence>
<accession>A0A7W9GLL6</accession>
<dbReference type="NCBIfam" id="TIGR01256">
    <property type="entry name" value="modA"/>
    <property type="match status" value="1"/>
</dbReference>
<feature type="binding site" evidence="4">
    <location>
        <position position="210"/>
    </location>
    <ligand>
        <name>molybdate</name>
        <dbReference type="ChEBI" id="CHEBI:36264"/>
    </ligand>
</feature>
<comment type="caution">
    <text evidence="7">The sequence shown here is derived from an EMBL/GenBank/DDBJ whole genome shotgun (WGS) entry which is preliminary data.</text>
</comment>
<organism evidence="7 8">
    <name type="scientific">Jiangella mangrovi</name>
    <dbReference type="NCBI Taxonomy" id="1524084"/>
    <lineage>
        <taxon>Bacteria</taxon>
        <taxon>Bacillati</taxon>
        <taxon>Actinomycetota</taxon>
        <taxon>Actinomycetes</taxon>
        <taxon>Jiangellales</taxon>
        <taxon>Jiangellaceae</taxon>
        <taxon>Jiangella</taxon>
    </lineage>
</organism>
<feature type="binding site" evidence="4">
    <location>
        <position position="192"/>
    </location>
    <ligand>
        <name>molybdate</name>
        <dbReference type="ChEBI" id="CHEBI:36264"/>
    </ligand>
</feature>
<dbReference type="InterPro" id="IPR005950">
    <property type="entry name" value="ModA"/>
</dbReference>
<dbReference type="GO" id="GO:0046872">
    <property type="term" value="F:metal ion binding"/>
    <property type="evidence" value="ECO:0007669"/>
    <property type="project" value="UniProtKB-KW"/>
</dbReference>
<feature type="binding site" evidence="4">
    <location>
        <position position="61"/>
    </location>
    <ligand>
        <name>molybdate</name>
        <dbReference type="ChEBI" id="CHEBI:36264"/>
    </ligand>
</feature>
<evidence type="ECO:0000256" key="4">
    <source>
        <dbReference type="PIRSR" id="PIRSR004846-1"/>
    </source>
</evidence>
<dbReference type="PANTHER" id="PTHR30632">
    <property type="entry name" value="MOLYBDATE-BINDING PERIPLASMIC PROTEIN"/>
    <property type="match status" value="1"/>
</dbReference>
<gene>
    <name evidence="7" type="ORF">HD601_000590</name>
</gene>
<evidence type="ECO:0000256" key="1">
    <source>
        <dbReference type="ARBA" id="ARBA00009175"/>
    </source>
</evidence>
<proteinExistence type="inferred from homology"/>
<feature type="signal peptide" evidence="6">
    <location>
        <begin position="1"/>
        <end position="24"/>
    </location>
</feature>
<keyword evidence="2 4" id="KW-0479">Metal-binding</keyword>
<dbReference type="Proteomes" id="UP000542813">
    <property type="component" value="Unassembled WGS sequence"/>
</dbReference>
<evidence type="ECO:0000256" key="5">
    <source>
        <dbReference type="SAM" id="MobiDB-lite"/>
    </source>
</evidence>
<evidence type="ECO:0000313" key="7">
    <source>
        <dbReference type="EMBL" id="MBB5786015.1"/>
    </source>
</evidence>
<comment type="similarity">
    <text evidence="1">Belongs to the bacterial solute-binding protein ModA family.</text>
</comment>
<dbReference type="InterPro" id="IPR050682">
    <property type="entry name" value="ModA/WtpA"/>
</dbReference>
<name>A0A7W9GLL6_9ACTN</name>
<evidence type="ECO:0000256" key="2">
    <source>
        <dbReference type="ARBA" id="ARBA00022723"/>
    </source>
</evidence>
<dbReference type="Gene3D" id="3.40.190.10">
    <property type="entry name" value="Periplasmic binding protein-like II"/>
    <property type="match status" value="2"/>
</dbReference>
<dbReference type="PANTHER" id="PTHR30632:SF0">
    <property type="entry name" value="SULFATE-BINDING PROTEIN"/>
    <property type="match status" value="1"/>
</dbReference>
<keyword evidence="8" id="KW-1185">Reference proteome</keyword>
<dbReference type="EMBL" id="JACHMM010000001">
    <property type="protein sequence ID" value="MBB5786015.1"/>
    <property type="molecule type" value="Genomic_DNA"/>
</dbReference>
<feature type="compositionally biased region" description="Low complexity" evidence="5">
    <location>
        <begin position="38"/>
        <end position="51"/>
    </location>
</feature>
<evidence type="ECO:0000256" key="6">
    <source>
        <dbReference type="SAM" id="SignalP"/>
    </source>
</evidence>
<dbReference type="RefSeq" id="WP_221440494.1">
    <property type="nucleotide sequence ID" value="NZ_JACHMM010000001.1"/>
</dbReference>
<dbReference type="GO" id="GO:0030973">
    <property type="term" value="F:molybdate ion binding"/>
    <property type="evidence" value="ECO:0007669"/>
    <property type="project" value="TreeGrafter"/>
</dbReference>
<sequence length="274" mass="27240">MSRRPRLGAIALAVTVAALLTACGGDDGDSSAAPSEDAATSETPAAEEAPSGTVTVLAAASLTESFETLADQLQDTYPELEIVYSFGPSSGLVEQVLAGAPADVLATADTKTMDQAVAGGVVDGEPEIFARNTLALAVPAGNPGNVTGLADLANPDLRIAICEPQVPCGGAAQRLLDAAGVTAAPDTLTTDVKEAASLVALGEADAALIYLTDAAAEGDAVETVDVPEADAVVNDYPVAVLSEAANAEGARAVLDAITGEPGRGILTEAGFLEP</sequence>
<dbReference type="AlphaFoldDB" id="A0A7W9GLL6"/>
<feature type="chain" id="PRO_5039523493" evidence="6">
    <location>
        <begin position="25"/>
        <end position="274"/>
    </location>
</feature>
<keyword evidence="4" id="KW-0500">Molybdenum</keyword>